<dbReference type="EMBL" id="JBJQOH010000004">
    <property type="protein sequence ID" value="KAL3688187.1"/>
    <property type="molecule type" value="Genomic_DNA"/>
</dbReference>
<comment type="caution">
    <text evidence="2">The sequence shown here is derived from an EMBL/GenBank/DDBJ whole genome shotgun (WGS) entry which is preliminary data.</text>
</comment>
<dbReference type="Proteomes" id="UP001633002">
    <property type="component" value="Unassembled WGS sequence"/>
</dbReference>
<dbReference type="AlphaFoldDB" id="A0ABD3H9J8"/>
<organism evidence="2 3">
    <name type="scientific">Riccia sorocarpa</name>
    <dbReference type="NCBI Taxonomy" id="122646"/>
    <lineage>
        <taxon>Eukaryota</taxon>
        <taxon>Viridiplantae</taxon>
        <taxon>Streptophyta</taxon>
        <taxon>Embryophyta</taxon>
        <taxon>Marchantiophyta</taxon>
        <taxon>Marchantiopsida</taxon>
        <taxon>Marchantiidae</taxon>
        <taxon>Marchantiales</taxon>
        <taxon>Ricciaceae</taxon>
        <taxon>Riccia</taxon>
    </lineage>
</organism>
<gene>
    <name evidence="2" type="ORF">R1sor_014496</name>
</gene>
<evidence type="ECO:0000256" key="1">
    <source>
        <dbReference type="SAM" id="MobiDB-lite"/>
    </source>
</evidence>
<evidence type="ECO:0000313" key="3">
    <source>
        <dbReference type="Proteomes" id="UP001633002"/>
    </source>
</evidence>
<protein>
    <submittedName>
        <fullName evidence="2">Uncharacterized protein</fullName>
    </submittedName>
</protein>
<keyword evidence="3" id="KW-1185">Reference proteome</keyword>
<sequence>MLLSMPVDVKYVGWRPRSVAMHISKLPSVSKWQTALRNHVNHSGKKAGLDLPRDVGGNDSIKTAKDYLHGVLGMVEAKKATSESLSAGLQMVANKLRENIRNLENREAVQKSFRTPRMNRKKTEALPAVQRSEPPFKCFHLTLPNRSKNPSLGDSESEKNKNSDGRESVKSPPKTWRL</sequence>
<feature type="region of interest" description="Disordered" evidence="1">
    <location>
        <begin position="123"/>
        <end position="178"/>
    </location>
</feature>
<name>A0ABD3H9J8_9MARC</name>
<accession>A0ABD3H9J8</accession>
<feature type="compositionally biased region" description="Basic and acidic residues" evidence="1">
    <location>
        <begin position="156"/>
        <end position="169"/>
    </location>
</feature>
<proteinExistence type="predicted"/>
<feature type="compositionally biased region" description="Polar residues" evidence="1">
    <location>
        <begin position="144"/>
        <end position="154"/>
    </location>
</feature>
<reference evidence="2 3" key="1">
    <citation type="submission" date="2024-09" db="EMBL/GenBank/DDBJ databases">
        <title>Chromosome-scale assembly of Riccia sorocarpa.</title>
        <authorList>
            <person name="Paukszto L."/>
        </authorList>
    </citation>
    <scope>NUCLEOTIDE SEQUENCE [LARGE SCALE GENOMIC DNA]</scope>
    <source>
        <strain evidence="2">LP-2024</strain>
        <tissue evidence="2">Aerial parts of the thallus</tissue>
    </source>
</reference>
<evidence type="ECO:0000313" key="2">
    <source>
        <dbReference type="EMBL" id="KAL3688187.1"/>
    </source>
</evidence>